<reference evidence="3" key="1">
    <citation type="submission" date="2024-02" db="EMBL/GenBank/DDBJ databases">
        <authorList>
            <consortium name="ELIXIR-Norway"/>
            <consortium name="Elixir Norway"/>
        </authorList>
    </citation>
    <scope>NUCLEOTIDE SEQUENCE</scope>
</reference>
<dbReference type="PANTHER" id="PTHR34574">
    <property type="entry name" value="CALCIUM-BINDING EF-HAND FAMILY PROTEIN-RELATED"/>
    <property type="match status" value="1"/>
</dbReference>
<dbReference type="SUPFAM" id="SSF47473">
    <property type="entry name" value="EF-hand"/>
    <property type="match status" value="1"/>
</dbReference>
<dbReference type="Proteomes" id="UP001497512">
    <property type="component" value="Chromosome 19"/>
</dbReference>
<keyword evidence="4" id="KW-1185">Reference proteome</keyword>
<dbReference type="Gene3D" id="1.10.238.10">
    <property type="entry name" value="EF-hand"/>
    <property type="match status" value="2"/>
</dbReference>
<keyword evidence="1" id="KW-0106">Calcium</keyword>
<dbReference type="EMBL" id="OZ019911">
    <property type="protein sequence ID" value="CAK9213245.1"/>
    <property type="molecule type" value="Genomic_DNA"/>
</dbReference>
<dbReference type="PROSITE" id="PS50222">
    <property type="entry name" value="EF_HAND_2"/>
    <property type="match status" value="1"/>
</dbReference>
<dbReference type="InterPro" id="IPR018247">
    <property type="entry name" value="EF_Hand_1_Ca_BS"/>
</dbReference>
<evidence type="ECO:0000313" key="3">
    <source>
        <dbReference type="EMBL" id="CAK9213245.1"/>
    </source>
</evidence>
<proteinExistence type="predicted"/>
<dbReference type="PROSITE" id="PS00018">
    <property type="entry name" value="EF_HAND_1"/>
    <property type="match status" value="2"/>
</dbReference>
<name>A0ABP0U5L5_9BRYO</name>
<gene>
    <name evidence="3" type="ORF">CSSPTR1EN2_LOCUS11640</name>
</gene>
<dbReference type="InterPro" id="IPR011992">
    <property type="entry name" value="EF-hand-dom_pair"/>
</dbReference>
<dbReference type="InterPro" id="IPR002048">
    <property type="entry name" value="EF_hand_dom"/>
</dbReference>
<dbReference type="PANTHER" id="PTHR34574:SF13">
    <property type="entry name" value="EF-HAND DOMAIN-CONTAINING PROTEIN"/>
    <property type="match status" value="1"/>
</dbReference>
<evidence type="ECO:0000256" key="1">
    <source>
        <dbReference type="ARBA" id="ARBA00022837"/>
    </source>
</evidence>
<organism evidence="3 4">
    <name type="scientific">Sphagnum troendelagicum</name>
    <dbReference type="NCBI Taxonomy" id="128251"/>
    <lineage>
        <taxon>Eukaryota</taxon>
        <taxon>Viridiplantae</taxon>
        <taxon>Streptophyta</taxon>
        <taxon>Embryophyta</taxon>
        <taxon>Bryophyta</taxon>
        <taxon>Sphagnophytina</taxon>
        <taxon>Sphagnopsida</taxon>
        <taxon>Sphagnales</taxon>
        <taxon>Sphagnaceae</taxon>
        <taxon>Sphagnum</taxon>
    </lineage>
</organism>
<sequence>MATNIMVMDGKSLKAFVENDESWTTFVNQKFAALDKSHTGKLTRTELQPAIAAVGNALGLPPMGESAETDHIYDEMFTEFGNGGDGITKEVFGRVMRDILLGLGDGLERDPVAISTLEGTRLQQYAESAEFEVEAVTAFSQLDADMNGSLKASAIQTAMQRISVEQGMPPQTDASVSGQIQRAFTMAGIHSDQSFNQTEFVYAYRKAVLALAQCLREKPLTVAYSEKMYDGSSITALLKDKPALDAALSEAWRAIPKSSAGSVPKPYLRVGLDVFAPYAGLPPIGAVEEMDNVVNEAFQVIDADTGGNVDQPEFDKCLLEVVGSIMLQLQGKPIGIKSSGIVPPGRAPSGIMPF</sequence>
<accession>A0ABP0U5L5</accession>
<feature type="domain" description="EF-hand" evidence="2">
    <location>
        <begin position="289"/>
        <end position="324"/>
    </location>
</feature>
<evidence type="ECO:0000259" key="2">
    <source>
        <dbReference type="PROSITE" id="PS50222"/>
    </source>
</evidence>
<evidence type="ECO:0000313" key="4">
    <source>
        <dbReference type="Proteomes" id="UP001497512"/>
    </source>
</evidence>
<protein>
    <recommendedName>
        <fullName evidence="2">EF-hand domain-containing protein</fullName>
    </recommendedName>
</protein>